<evidence type="ECO:0000256" key="2">
    <source>
        <dbReference type="ARBA" id="ARBA00022574"/>
    </source>
</evidence>
<keyword evidence="5" id="KW-1185">Reference proteome</keyword>
<dbReference type="InterPro" id="IPR000009">
    <property type="entry name" value="PP2A_PR55"/>
</dbReference>
<keyword evidence="2 4" id="KW-0853">WD repeat</keyword>
<evidence type="ECO:0000313" key="5">
    <source>
        <dbReference type="Proteomes" id="UP000050795"/>
    </source>
</evidence>
<dbReference type="GO" id="GO:0019888">
    <property type="term" value="F:protein phosphatase regulator activity"/>
    <property type="evidence" value="ECO:0007669"/>
    <property type="project" value="InterPro"/>
</dbReference>
<comment type="similarity">
    <text evidence="1 4">Belongs to the phosphatase 2A regulatory subunit B family.</text>
</comment>
<dbReference type="InterPro" id="IPR036322">
    <property type="entry name" value="WD40_repeat_dom_sf"/>
</dbReference>
<dbReference type="InterPro" id="IPR015943">
    <property type="entry name" value="WD40/YVTN_repeat-like_dom_sf"/>
</dbReference>
<dbReference type="AlphaFoldDB" id="A0AA85IUA7"/>
<protein>
    <recommendedName>
        <fullName evidence="4">Serine/threonine-protein phosphatase 2A 55 kDa regulatory subunit B</fullName>
    </recommendedName>
</protein>
<dbReference type="WBParaSite" id="TREG1_108820.1">
    <property type="protein sequence ID" value="TREG1_108820.1"/>
    <property type="gene ID" value="TREG1_108820"/>
</dbReference>
<dbReference type="Proteomes" id="UP000050795">
    <property type="component" value="Unassembled WGS sequence"/>
</dbReference>
<keyword evidence="3 4" id="KW-0677">Repeat</keyword>
<dbReference type="PRINTS" id="PR00600">
    <property type="entry name" value="PP2APR55"/>
</dbReference>
<reference evidence="5" key="1">
    <citation type="submission" date="2022-06" db="EMBL/GenBank/DDBJ databases">
        <authorList>
            <person name="Berger JAMES D."/>
            <person name="Berger JAMES D."/>
        </authorList>
    </citation>
    <scope>NUCLEOTIDE SEQUENCE [LARGE SCALE GENOMIC DNA]</scope>
</reference>
<dbReference type="PANTHER" id="PTHR11871">
    <property type="entry name" value="PROTEIN PHOSPHATASE PP2A REGULATORY SUBUNIT B"/>
    <property type="match status" value="1"/>
</dbReference>
<reference evidence="6" key="2">
    <citation type="submission" date="2023-11" db="UniProtKB">
        <authorList>
            <consortium name="WormBaseParasite"/>
        </authorList>
    </citation>
    <scope>IDENTIFICATION</scope>
</reference>
<dbReference type="SMART" id="SM00320">
    <property type="entry name" value="WD40"/>
    <property type="match status" value="5"/>
</dbReference>
<dbReference type="SUPFAM" id="SSF50978">
    <property type="entry name" value="WD40 repeat-like"/>
    <property type="match status" value="1"/>
</dbReference>
<dbReference type="Gene3D" id="2.130.10.10">
    <property type="entry name" value="YVTN repeat-like/Quinoprotein amine dehydrogenase"/>
    <property type="match status" value="2"/>
</dbReference>
<evidence type="ECO:0000313" key="6">
    <source>
        <dbReference type="WBParaSite" id="TREG1_108820.1"/>
    </source>
</evidence>
<dbReference type="InterPro" id="IPR001680">
    <property type="entry name" value="WD40_rpt"/>
</dbReference>
<evidence type="ECO:0000256" key="1">
    <source>
        <dbReference type="ARBA" id="ARBA00008259"/>
    </source>
</evidence>
<organism evidence="5 6">
    <name type="scientific">Trichobilharzia regenti</name>
    <name type="common">Nasal bird schistosome</name>
    <dbReference type="NCBI Taxonomy" id="157069"/>
    <lineage>
        <taxon>Eukaryota</taxon>
        <taxon>Metazoa</taxon>
        <taxon>Spiralia</taxon>
        <taxon>Lophotrochozoa</taxon>
        <taxon>Platyhelminthes</taxon>
        <taxon>Trematoda</taxon>
        <taxon>Digenea</taxon>
        <taxon>Strigeidida</taxon>
        <taxon>Schistosomatoidea</taxon>
        <taxon>Schistosomatidae</taxon>
        <taxon>Trichobilharzia</taxon>
    </lineage>
</organism>
<accession>A0AA85IUA7</accession>
<evidence type="ECO:0000256" key="3">
    <source>
        <dbReference type="ARBA" id="ARBA00022737"/>
    </source>
</evidence>
<proteinExistence type="inferred from homology"/>
<name>A0AA85IUA7_TRIRE</name>
<dbReference type="Pfam" id="PF00400">
    <property type="entry name" value="WD40"/>
    <property type="match status" value="1"/>
</dbReference>
<sequence length="518" mass="57901">MQSPIGQCNSSSGDVMTNSDRLKWYCNEILRRIEGSGPISAIDFNTEGTHLAYGNADGIVSTIEIGKADISELTQHCHICSKPYQIFLSHEPEFDCLKSQAIEEKISHIRWLPRSGRSHFILSSNERTIKLWQLTELPTQSFSNLNFPVECGCRRKVVIRSLSDIKVPVCVKNYENTNVRVLNRKIFARGHGFTIVGISPSADRETFFSADPLRINMWNLEVTNEVFSIVDHMLDRLDDRSHLITGISCSNTSPSLFAYGTNRGSIFVCDTRSSSLCDHPSLAFHSLAADESNVLTILTNSISDLKFGKFSDHLVFSRDYMNVKTWDSRMPNQPVEIYPVQIHLRKHLTVLYETELLFDDFKLTVSSDDRFILTGSYSNTVKIFDRHNPLEGSYKLTMQDEEASSFIDPFRTTDSGGVGGLGVSGGTSVFVSPLPDSIDIPWPRQLHDELIDITDGGYSKLSSSTLSQSSSSSLIDYSNEQLFTVDVGRKWLQVSWRSGSNVAAVSHSDGIHLIEALS</sequence>
<dbReference type="GO" id="GO:0000159">
    <property type="term" value="C:protein phosphatase type 2A complex"/>
    <property type="evidence" value="ECO:0007669"/>
    <property type="project" value="UniProtKB-UniRule"/>
</dbReference>
<dbReference type="PIRSF" id="PIRSF037309">
    <property type="entry name" value="PP2A_PR55"/>
    <property type="match status" value="1"/>
</dbReference>
<evidence type="ECO:0000256" key="4">
    <source>
        <dbReference type="RuleBase" id="RU331113"/>
    </source>
</evidence>